<dbReference type="Proteomes" id="UP001177023">
    <property type="component" value="Unassembled WGS sequence"/>
</dbReference>
<gene>
    <name evidence="3" type="ORF">MSPICULIGERA_LOCUS8853</name>
</gene>
<feature type="region of interest" description="Disordered" evidence="1">
    <location>
        <begin position="53"/>
        <end position="76"/>
    </location>
</feature>
<protein>
    <submittedName>
        <fullName evidence="3">Uncharacterized protein</fullName>
    </submittedName>
</protein>
<reference evidence="3" key="1">
    <citation type="submission" date="2023-06" db="EMBL/GenBank/DDBJ databases">
        <authorList>
            <person name="Delattre M."/>
        </authorList>
    </citation>
    <scope>NUCLEOTIDE SEQUENCE</scope>
    <source>
        <strain evidence="3">AF72</strain>
    </source>
</reference>
<accession>A0AA36CJW7</accession>
<evidence type="ECO:0000256" key="2">
    <source>
        <dbReference type="SAM" id="SignalP"/>
    </source>
</evidence>
<feature type="chain" id="PRO_5041370705" evidence="2">
    <location>
        <begin position="16"/>
        <end position="172"/>
    </location>
</feature>
<dbReference type="EMBL" id="CATQJA010002310">
    <property type="protein sequence ID" value="CAJ0570412.1"/>
    <property type="molecule type" value="Genomic_DNA"/>
</dbReference>
<feature type="signal peptide" evidence="2">
    <location>
        <begin position="1"/>
        <end position="15"/>
    </location>
</feature>
<dbReference type="AlphaFoldDB" id="A0AA36CJW7"/>
<feature type="non-terminal residue" evidence="3">
    <location>
        <position position="1"/>
    </location>
</feature>
<evidence type="ECO:0000256" key="1">
    <source>
        <dbReference type="SAM" id="MobiDB-lite"/>
    </source>
</evidence>
<evidence type="ECO:0000313" key="3">
    <source>
        <dbReference type="EMBL" id="CAJ0570412.1"/>
    </source>
</evidence>
<keyword evidence="4" id="KW-1185">Reference proteome</keyword>
<organism evidence="3 4">
    <name type="scientific">Mesorhabditis spiculigera</name>
    <dbReference type="NCBI Taxonomy" id="96644"/>
    <lineage>
        <taxon>Eukaryota</taxon>
        <taxon>Metazoa</taxon>
        <taxon>Ecdysozoa</taxon>
        <taxon>Nematoda</taxon>
        <taxon>Chromadorea</taxon>
        <taxon>Rhabditida</taxon>
        <taxon>Rhabditina</taxon>
        <taxon>Rhabditomorpha</taxon>
        <taxon>Rhabditoidea</taxon>
        <taxon>Rhabditidae</taxon>
        <taxon>Mesorhabditinae</taxon>
        <taxon>Mesorhabditis</taxon>
    </lineage>
</organism>
<proteinExistence type="predicted"/>
<sequence>MRVVVALMLAQSVLAFDIQSLLGRSRESAASAPSPLSMLSLLGAMAGGGSSRADDDFGIFGPPPTTTTTTQSPDQRNQNKVMLLMKKLLEIFEKLSVSLDDNKTMGATLKEHEPEVVRLMKWAVLMSVKRAADRIVHGEWPSRLEDVQIDFELPAKDSNGYCGCMDVTSVER</sequence>
<keyword evidence="2" id="KW-0732">Signal</keyword>
<evidence type="ECO:0000313" key="4">
    <source>
        <dbReference type="Proteomes" id="UP001177023"/>
    </source>
</evidence>
<comment type="caution">
    <text evidence="3">The sequence shown here is derived from an EMBL/GenBank/DDBJ whole genome shotgun (WGS) entry which is preliminary data.</text>
</comment>
<name>A0AA36CJW7_9BILA</name>